<reference evidence="7" key="1">
    <citation type="submission" date="2022-11" db="UniProtKB">
        <authorList>
            <consortium name="WormBaseParasite"/>
        </authorList>
    </citation>
    <scope>IDENTIFICATION</scope>
</reference>
<evidence type="ECO:0000256" key="3">
    <source>
        <dbReference type="ARBA" id="ARBA00022786"/>
    </source>
</evidence>
<dbReference type="PANTHER" id="PTHR13260:SF0">
    <property type="entry name" value="ANAPHASE-PROMOTING COMPLEX SUBUNIT 4"/>
    <property type="match status" value="1"/>
</dbReference>
<dbReference type="InterPro" id="IPR024977">
    <property type="entry name" value="Apc4-like_WD40_dom"/>
</dbReference>
<organism evidence="6 7">
    <name type="scientific">Panagrolaimus superbus</name>
    <dbReference type="NCBI Taxonomy" id="310955"/>
    <lineage>
        <taxon>Eukaryota</taxon>
        <taxon>Metazoa</taxon>
        <taxon>Ecdysozoa</taxon>
        <taxon>Nematoda</taxon>
        <taxon>Chromadorea</taxon>
        <taxon>Rhabditida</taxon>
        <taxon>Tylenchina</taxon>
        <taxon>Panagrolaimomorpha</taxon>
        <taxon>Panagrolaimoidea</taxon>
        <taxon>Panagrolaimidae</taxon>
        <taxon>Panagrolaimus</taxon>
    </lineage>
</organism>
<evidence type="ECO:0000256" key="2">
    <source>
        <dbReference type="ARBA" id="ARBA00022776"/>
    </source>
</evidence>
<dbReference type="GO" id="GO:0031145">
    <property type="term" value="P:anaphase-promoting complex-dependent catabolic process"/>
    <property type="evidence" value="ECO:0007669"/>
    <property type="project" value="InterPro"/>
</dbReference>
<dbReference type="Gene3D" id="2.130.10.10">
    <property type="entry name" value="YVTN repeat-like/Quinoprotein amine dehydrogenase"/>
    <property type="match status" value="1"/>
</dbReference>
<dbReference type="GO" id="GO:0034399">
    <property type="term" value="C:nuclear periphery"/>
    <property type="evidence" value="ECO:0007669"/>
    <property type="project" value="TreeGrafter"/>
</dbReference>
<proteinExistence type="predicted"/>
<evidence type="ECO:0000259" key="5">
    <source>
        <dbReference type="Pfam" id="PF12894"/>
    </source>
</evidence>
<protein>
    <submittedName>
        <fullName evidence="7">Anaphase-promoting complex subunit 4-like WD40 domain-containing protein</fullName>
    </submittedName>
</protein>
<name>A0A914XUP1_9BILA</name>
<keyword evidence="6" id="KW-1185">Reference proteome</keyword>
<keyword evidence="4" id="KW-0131">Cell cycle</keyword>
<dbReference type="Proteomes" id="UP000887577">
    <property type="component" value="Unplaced"/>
</dbReference>
<dbReference type="Pfam" id="PF12894">
    <property type="entry name" value="ANAPC4_WD40"/>
    <property type="match status" value="1"/>
</dbReference>
<sequence length="375" mass="42878">MSNLNDEEKIQQIKSRLPAKLKVIAESWNPVLELLALAFDNGKIMAKAIDRKLCWKRSLTEEDGIIKSIWKTSSGGTYQVKSMAWSPDGEILAVSMDNGFIHLLTAASGKIGYTVDGREAYNKLVWERIHPQPTYETNGASLSFATASSFDFNDEAPKECAQQIADMEDYFHLLFYSFHGTVLFGVTENALLHLYIDGIMYCHELSVLHHYRFSTYSDTHSLQVLDCIVNSETKKVEVLYQITEMETNGIVNNKFLFKYDLGWNRESFGTLSIIAASFFKINFLLIYLREMVRYTAHGLEESTENLYQKVIRMFYGNYKTTTNAPWSFFHEMIQHLSGNPVSLAYFDSLRKSRSGASGPLHFSKLITEYNEKRLG</sequence>
<dbReference type="GO" id="GO:0070979">
    <property type="term" value="P:protein K11-linked ubiquitination"/>
    <property type="evidence" value="ECO:0007669"/>
    <property type="project" value="TreeGrafter"/>
</dbReference>
<feature type="domain" description="Anaphase-promoting complex subunit 4-like WD40" evidence="5">
    <location>
        <begin position="27"/>
        <end position="126"/>
    </location>
</feature>
<evidence type="ECO:0000256" key="4">
    <source>
        <dbReference type="ARBA" id="ARBA00023306"/>
    </source>
</evidence>
<accession>A0A914XUP1</accession>
<dbReference type="InterPro" id="IPR024789">
    <property type="entry name" value="APC4"/>
</dbReference>
<keyword evidence="1" id="KW-0132">Cell division</keyword>
<dbReference type="GO" id="GO:0051301">
    <property type="term" value="P:cell division"/>
    <property type="evidence" value="ECO:0007669"/>
    <property type="project" value="UniProtKB-KW"/>
</dbReference>
<evidence type="ECO:0000256" key="1">
    <source>
        <dbReference type="ARBA" id="ARBA00022618"/>
    </source>
</evidence>
<dbReference type="InterPro" id="IPR036322">
    <property type="entry name" value="WD40_repeat_dom_sf"/>
</dbReference>
<dbReference type="InterPro" id="IPR015943">
    <property type="entry name" value="WD40/YVTN_repeat-like_dom_sf"/>
</dbReference>
<dbReference type="AlphaFoldDB" id="A0A914XUP1"/>
<keyword evidence="3" id="KW-0833">Ubl conjugation pathway</keyword>
<evidence type="ECO:0000313" key="6">
    <source>
        <dbReference type="Proteomes" id="UP000887577"/>
    </source>
</evidence>
<keyword evidence="2" id="KW-0498">Mitosis</keyword>
<dbReference type="GO" id="GO:0005680">
    <property type="term" value="C:anaphase-promoting complex"/>
    <property type="evidence" value="ECO:0007669"/>
    <property type="project" value="InterPro"/>
</dbReference>
<evidence type="ECO:0000313" key="7">
    <source>
        <dbReference type="WBParaSite" id="PSU_v2.g10684.t1"/>
    </source>
</evidence>
<dbReference type="WBParaSite" id="PSU_v2.g10684.t1">
    <property type="protein sequence ID" value="PSU_v2.g10684.t1"/>
    <property type="gene ID" value="PSU_v2.g10684"/>
</dbReference>
<dbReference type="PANTHER" id="PTHR13260">
    <property type="entry name" value="ANAPHASE PROMOTING COMPLEX SUBUNIT 4 APC4"/>
    <property type="match status" value="1"/>
</dbReference>
<dbReference type="SUPFAM" id="SSF50978">
    <property type="entry name" value="WD40 repeat-like"/>
    <property type="match status" value="1"/>
</dbReference>